<dbReference type="PANTHER" id="PTHR43398">
    <property type="entry name" value="DOLICHOL-PHOSPHATE MANNOSYLTRANSFERASE SUBUNIT 1"/>
    <property type="match status" value="1"/>
</dbReference>
<dbReference type="Pfam" id="PF00535">
    <property type="entry name" value="Glycos_transf_2"/>
    <property type="match status" value="1"/>
</dbReference>
<dbReference type="STRING" id="340177.Cag_0345"/>
<sequence>MFEQLKFSREIVASMLYRVEGIFTNGRAAALIIIPTYNESDNIRRLLEELTCCYAGIADILVIDDNSPDGTADCVRALQNTKGSLALLVRDAKLGLGTAYITGFSYALQHGYQYVIEMDADYSHDPASVVDLLTASSSADLVIGSRYVNNTVNVVNWPLSRLILSKMASLYTRLITGLPIADPTSGFKCFRAEVLRSIAFEHVQSQGYSFQIEMNVRAWKKGFVLKEIPIVFVDRTVGKSKMSRNNIREAIWMVWWLKVQALLGRL</sequence>
<feature type="domain" description="Glycosyltransferase 2-like" evidence="4">
    <location>
        <begin position="32"/>
        <end position="197"/>
    </location>
</feature>
<evidence type="ECO:0000256" key="3">
    <source>
        <dbReference type="ARBA" id="ARBA00022679"/>
    </source>
</evidence>
<reference evidence="5" key="1">
    <citation type="submission" date="2005-08" db="EMBL/GenBank/DDBJ databases">
        <title>Complete sequence of Chlorobium chlorochromatii CaD3.</title>
        <authorList>
            <person name="Copeland A."/>
            <person name="Lucas S."/>
            <person name="Lapidus A."/>
            <person name="Barry K."/>
            <person name="Detter J.C."/>
            <person name="Glavina T."/>
            <person name="Hammon N."/>
            <person name="Israni S."/>
            <person name="Pitluck S."/>
            <person name="Bryant D."/>
            <person name="Schmutz J."/>
            <person name="Larimer F."/>
            <person name="Land M."/>
            <person name="Kyrpides N."/>
            <person name="Ivanova N."/>
            <person name="Richardson P."/>
        </authorList>
    </citation>
    <scope>NUCLEOTIDE SEQUENCE [LARGE SCALE GENOMIC DNA]</scope>
    <source>
        <strain evidence="5">CaD3</strain>
    </source>
</reference>
<dbReference type="InterPro" id="IPR039528">
    <property type="entry name" value="DPM1-like"/>
</dbReference>
<dbReference type="HOGENOM" id="CLU_033536_13_0_10"/>
<keyword evidence="2 5" id="KW-0328">Glycosyltransferase</keyword>
<protein>
    <submittedName>
        <fullName evidence="5">Dolichol-phosphate mannosyltransferase</fullName>
        <ecNumber evidence="5">2.4.1.83</ecNumber>
    </submittedName>
</protein>
<dbReference type="PANTHER" id="PTHR43398:SF1">
    <property type="entry name" value="DOLICHOL-PHOSPHATE MANNOSYLTRANSFERASE SUBUNIT 1"/>
    <property type="match status" value="1"/>
</dbReference>
<proteinExistence type="inferred from homology"/>
<dbReference type="SUPFAM" id="SSF53448">
    <property type="entry name" value="Nucleotide-diphospho-sugar transferases"/>
    <property type="match status" value="1"/>
</dbReference>
<dbReference type="InterPro" id="IPR001173">
    <property type="entry name" value="Glyco_trans_2-like"/>
</dbReference>
<dbReference type="AlphaFoldDB" id="Q3ATQ7"/>
<evidence type="ECO:0000313" key="5">
    <source>
        <dbReference type="EMBL" id="ABB27618.1"/>
    </source>
</evidence>
<evidence type="ECO:0000256" key="1">
    <source>
        <dbReference type="ARBA" id="ARBA00006739"/>
    </source>
</evidence>
<dbReference type="GO" id="GO:0009247">
    <property type="term" value="P:glycolipid biosynthetic process"/>
    <property type="evidence" value="ECO:0007669"/>
    <property type="project" value="TreeGrafter"/>
</dbReference>
<dbReference type="KEGG" id="cch:Cag_0345"/>
<comment type="similarity">
    <text evidence="1">Belongs to the glycosyltransferase 2 family.</text>
</comment>
<dbReference type="EC" id="2.4.1.83" evidence="5"/>
<organism evidence="5">
    <name type="scientific">Chlorobium chlorochromatii (strain CaD3)</name>
    <dbReference type="NCBI Taxonomy" id="340177"/>
    <lineage>
        <taxon>Bacteria</taxon>
        <taxon>Pseudomonadati</taxon>
        <taxon>Chlorobiota</taxon>
        <taxon>Chlorobiia</taxon>
        <taxon>Chlorobiales</taxon>
        <taxon>Chlorobiaceae</taxon>
        <taxon>Chlorobium/Pelodictyon group</taxon>
        <taxon>Chlorobium</taxon>
    </lineage>
</organism>
<dbReference type="GO" id="GO:0016020">
    <property type="term" value="C:membrane"/>
    <property type="evidence" value="ECO:0007669"/>
    <property type="project" value="GOC"/>
</dbReference>
<keyword evidence="3 5" id="KW-0808">Transferase</keyword>
<dbReference type="FunFam" id="3.90.550.10:FF:000122">
    <property type="entry name" value="Dolichol-phosphate mannosyltransferase subunit 1"/>
    <property type="match status" value="1"/>
</dbReference>
<dbReference type="CAZy" id="GT2">
    <property type="family name" value="Glycosyltransferase Family 2"/>
</dbReference>
<name>Q3ATQ7_CHLCH</name>
<dbReference type="Gene3D" id="3.90.550.10">
    <property type="entry name" value="Spore Coat Polysaccharide Biosynthesis Protein SpsA, Chain A"/>
    <property type="match status" value="1"/>
</dbReference>
<gene>
    <name evidence="5" type="ordered locus">Cag_0345</name>
</gene>
<dbReference type="InterPro" id="IPR029044">
    <property type="entry name" value="Nucleotide-diphossugar_trans"/>
</dbReference>
<evidence type="ECO:0000256" key="2">
    <source>
        <dbReference type="ARBA" id="ARBA00022676"/>
    </source>
</evidence>
<dbReference type="eggNOG" id="COG1216">
    <property type="taxonomic scope" value="Bacteria"/>
</dbReference>
<dbReference type="GO" id="GO:0004582">
    <property type="term" value="F:dolichyl-phosphate beta-D-mannosyltransferase activity"/>
    <property type="evidence" value="ECO:0007669"/>
    <property type="project" value="UniProtKB-EC"/>
</dbReference>
<dbReference type="EMBL" id="CP000108">
    <property type="protein sequence ID" value="ABB27618.1"/>
    <property type="molecule type" value="Genomic_DNA"/>
</dbReference>
<evidence type="ECO:0000259" key="4">
    <source>
        <dbReference type="Pfam" id="PF00535"/>
    </source>
</evidence>
<dbReference type="OrthoDB" id="9810303at2"/>
<accession>Q3ATQ7</accession>
<dbReference type="CDD" id="cd06442">
    <property type="entry name" value="DPM1_like"/>
    <property type="match status" value="1"/>
</dbReference>